<evidence type="ECO:0000313" key="4">
    <source>
        <dbReference type="EMBL" id="ADU65607.1"/>
    </source>
</evidence>
<dbReference type="AlphaFoldDB" id="E6W2M3"/>
<keyword evidence="5" id="KW-1185">Reference proteome</keyword>
<feature type="signal peptide" evidence="1">
    <location>
        <begin position="1"/>
        <end position="20"/>
    </location>
</feature>
<dbReference type="STRING" id="653733.Selin_0867"/>
<evidence type="ECO:0000256" key="1">
    <source>
        <dbReference type="SAM" id="SignalP"/>
    </source>
</evidence>
<dbReference type="PANTHER" id="PTHR21666">
    <property type="entry name" value="PEPTIDASE-RELATED"/>
    <property type="match status" value="1"/>
</dbReference>
<dbReference type="eggNOG" id="COG0739">
    <property type="taxonomic scope" value="Bacteria"/>
</dbReference>
<gene>
    <name evidence="4" type="ordered locus">Selin_0867</name>
</gene>
<evidence type="ECO:0000313" key="5">
    <source>
        <dbReference type="Proteomes" id="UP000002572"/>
    </source>
</evidence>
<accession>E6W2M3</accession>
<feature type="domain" description="Peptidase family M23 N-terminal" evidence="3">
    <location>
        <begin position="24"/>
        <end position="94"/>
    </location>
</feature>
<dbReference type="FunCoup" id="E6W2M3">
    <property type="interactions" value="103"/>
</dbReference>
<evidence type="ECO:0000259" key="3">
    <source>
        <dbReference type="Pfam" id="PF18421"/>
    </source>
</evidence>
<dbReference type="Proteomes" id="UP000002572">
    <property type="component" value="Chromosome"/>
</dbReference>
<dbReference type="GO" id="GO:0004222">
    <property type="term" value="F:metalloendopeptidase activity"/>
    <property type="evidence" value="ECO:0007669"/>
    <property type="project" value="TreeGrafter"/>
</dbReference>
<dbReference type="InParanoid" id="E6W2M3"/>
<dbReference type="KEGG" id="din:Selin_0867"/>
<dbReference type="InterPro" id="IPR040487">
    <property type="entry name" value="Peptidase_M23_N"/>
</dbReference>
<proteinExistence type="predicted"/>
<dbReference type="PANTHER" id="PTHR21666:SF285">
    <property type="entry name" value="M23 FAMILY METALLOPEPTIDASE"/>
    <property type="match status" value="1"/>
</dbReference>
<dbReference type="InterPro" id="IPR050570">
    <property type="entry name" value="Cell_wall_metabolism_enzyme"/>
</dbReference>
<feature type="chain" id="PRO_5003211628" evidence="1">
    <location>
        <begin position="21"/>
        <end position="284"/>
    </location>
</feature>
<dbReference type="Pfam" id="PF18421">
    <property type="entry name" value="Peptidase_M23_N"/>
    <property type="match status" value="1"/>
</dbReference>
<dbReference type="Gene3D" id="2.60.40.1590">
    <property type="entry name" value="Peptidoglycan hydrolase domains"/>
    <property type="match status" value="1"/>
</dbReference>
<dbReference type="SUPFAM" id="SSF51261">
    <property type="entry name" value="Duplicated hybrid motif"/>
    <property type="match status" value="1"/>
</dbReference>
<feature type="domain" description="M23ase beta-sheet core" evidence="2">
    <location>
        <begin position="173"/>
        <end position="267"/>
    </location>
</feature>
<dbReference type="Gene3D" id="2.70.70.10">
    <property type="entry name" value="Glucose Permease (Domain IIA)"/>
    <property type="match status" value="1"/>
</dbReference>
<sequence>MSRILPLLLLALLLVGSAQAFVRHDPVPGGVALVPLSAESERAVQILFGDRPVLASFFDGELRAVVGIPLDANPGEHRVVVTMDDGRARSYFFEILPKEYPAQRITLPDDRTVRLSEEDLARFHRERPQILAAFATRTDTWHVSEPSLSLPVAGRFSSPFGLRRYFNGEPRSPHSGIDIAAAQGTPVVAAAAGMVVEVGDYFFNGKTVFIDHGHGLVTMYCHLHEIHVSTGQQVAREEVIGTVGRTGRATGPHLHWTVSLGDVRVEPLLFLNSRDLGRIGVSDP</sequence>
<reference evidence="4 5" key="1">
    <citation type="submission" date="2010-12" db="EMBL/GenBank/DDBJ databases">
        <title>Complete sequence of Desulfurispirillum indicum S5.</title>
        <authorList>
            <consortium name="US DOE Joint Genome Institute"/>
            <person name="Lucas S."/>
            <person name="Copeland A."/>
            <person name="Lapidus A."/>
            <person name="Cheng J.-F."/>
            <person name="Goodwin L."/>
            <person name="Pitluck S."/>
            <person name="Chertkov O."/>
            <person name="Held B."/>
            <person name="Detter J.C."/>
            <person name="Han C."/>
            <person name="Tapia R."/>
            <person name="Land M."/>
            <person name="Hauser L."/>
            <person name="Kyrpides N."/>
            <person name="Ivanova N."/>
            <person name="Mikhailova N."/>
            <person name="Haggblom M."/>
            <person name="Rauschenbach I."/>
            <person name="Bini E."/>
            <person name="Woyke T."/>
        </authorList>
    </citation>
    <scope>NUCLEOTIDE SEQUENCE [LARGE SCALE GENOMIC DNA]</scope>
    <source>
        <strain evidence="5">ATCC BAA-1389 / DSM 22839 / S5</strain>
    </source>
</reference>
<keyword evidence="1" id="KW-0732">Signal</keyword>
<name>E6W2M3_DESIS</name>
<dbReference type="CDD" id="cd12797">
    <property type="entry name" value="M23_peptidase"/>
    <property type="match status" value="1"/>
</dbReference>
<dbReference type="HOGENOM" id="CLU_029425_5_4_0"/>
<organism evidence="4 5">
    <name type="scientific">Desulfurispirillum indicum (strain ATCC BAA-1389 / DSM 22839 / S5)</name>
    <dbReference type="NCBI Taxonomy" id="653733"/>
    <lineage>
        <taxon>Bacteria</taxon>
        <taxon>Pseudomonadati</taxon>
        <taxon>Chrysiogenota</taxon>
        <taxon>Chrysiogenia</taxon>
        <taxon>Chrysiogenales</taxon>
        <taxon>Chrysiogenaceae</taxon>
        <taxon>Desulfurispirillum</taxon>
    </lineage>
</organism>
<dbReference type="EMBL" id="CP002432">
    <property type="protein sequence ID" value="ADU65607.1"/>
    <property type="molecule type" value="Genomic_DNA"/>
</dbReference>
<dbReference type="InterPro" id="IPR016047">
    <property type="entry name" value="M23ase_b-sheet_dom"/>
</dbReference>
<dbReference type="RefSeq" id="WP_013505493.1">
    <property type="nucleotide sequence ID" value="NC_014836.1"/>
</dbReference>
<dbReference type="OrthoDB" id="9805070at2"/>
<protein>
    <submittedName>
        <fullName evidence="4">Peptidase M23</fullName>
    </submittedName>
</protein>
<dbReference type="FunFam" id="2.70.70.10:FF:000019">
    <property type="entry name" value="M23 family peptidase"/>
    <property type="match status" value="1"/>
</dbReference>
<dbReference type="InterPro" id="IPR011055">
    <property type="entry name" value="Dup_hybrid_motif"/>
</dbReference>
<dbReference type="Pfam" id="PF01551">
    <property type="entry name" value="Peptidase_M23"/>
    <property type="match status" value="1"/>
</dbReference>
<evidence type="ECO:0000259" key="2">
    <source>
        <dbReference type="Pfam" id="PF01551"/>
    </source>
</evidence>